<proteinExistence type="predicted"/>
<gene>
    <name evidence="1" type="ORF">FBF37_03210</name>
</gene>
<accession>A0A4P9A3Q3</accession>
<organism evidence="1 2">
    <name type="scientific">Candidatus Nanosynbacter featherlites</name>
    <dbReference type="NCBI Taxonomy" id="2572088"/>
    <lineage>
        <taxon>Bacteria</taxon>
        <taxon>Candidatus Saccharimonadota</taxon>
        <taxon>Candidatus Saccharimonadia</taxon>
        <taxon>Candidatus Nanosynbacterales</taxon>
        <taxon>Candidatus Nanosynbacteraceae</taxon>
        <taxon>Candidatus Nanosynbacter</taxon>
    </lineage>
</organism>
<dbReference type="AlphaFoldDB" id="A0A4P9A3Q3"/>
<evidence type="ECO:0000313" key="2">
    <source>
        <dbReference type="Proteomes" id="UP000310639"/>
    </source>
</evidence>
<dbReference type="InterPro" id="IPR043129">
    <property type="entry name" value="ATPase_NBD"/>
</dbReference>
<dbReference type="Gene3D" id="3.30.420.40">
    <property type="match status" value="2"/>
</dbReference>
<sequence length="350" mass="38452">MSSIFYKNKPIIGFDFSKIGARVMSLDVAKMSVHGYGAIDFDPSKMSDDLEVCSDYIVTRINELFEKNLVGKLNSNRAVLSLPTSRTFSRTFTVPKAQEASLRDAVNLEVEQYIPMPPDLLYVDHQIIKRDKDSLTVLMCAAPKKDIEVMTTIAKQCGIEIAMIEPSINAIARILKSTESGGLPTVILDIGPSTTDIAILDSVIRVTSGVNIGGNTFTLNIAKKLNTPLEAAHQLKVLSGLNSGPKQAQITSALKPSLETVVKETQKIIRYYSEHFPNEPKMEQLLIVGSGSNIPGLGDYFTNELMMPSRTASPWQALNFSSLQPPTKQLRTHLMTVAGLALVDPKEIWK</sequence>
<name>A0A4P9A3Q3_9BACT</name>
<dbReference type="OrthoDB" id="9771672at2"/>
<dbReference type="PANTHER" id="PTHR32432:SF3">
    <property type="entry name" value="ETHANOLAMINE UTILIZATION PROTEIN EUTJ"/>
    <property type="match status" value="1"/>
</dbReference>
<dbReference type="Gene3D" id="3.30.1490.300">
    <property type="match status" value="1"/>
</dbReference>
<reference evidence="1 2" key="1">
    <citation type="submission" date="2019-04" db="EMBL/GenBank/DDBJ databases">
        <title>Saccharibacteria TM7 genomes.</title>
        <authorList>
            <person name="Bor B."/>
            <person name="He X."/>
            <person name="Chen T."/>
            <person name="Dewhirst F.E."/>
        </authorList>
    </citation>
    <scope>NUCLEOTIDE SEQUENCE [LARGE SCALE GENOMIC DNA]</scope>
    <source>
        <strain evidence="1 2">BB001</strain>
    </source>
</reference>
<evidence type="ECO:0000313" key="1">
    <source>
        <dbReference type="EMBL" id="QCT42450.1"/>
    </source>
</evidence>
<dbReference type="KEGG" id="nft:FBF37_03210"/>
<keyword evidence="2" id="KW-1185">Reference proteome</keyword>
<dbReference type="CDD" id="cd24049">
    <property type="entry name" value="ASKHA_NBD_PilM"/>
    <property type="match status" value="1"/>
</dbReference>
<dbReference type="InterPro" id="IPR050696">
    <property type="entry name" value="FtsA/MreB"/>
</dbReference>
<dbReference type="Pfam" id="PF11104">
    <property type="entry name" value="PilM_2"/>
    <property type="match status" value="1"/>
</dbReference>
<dbReference type="SUPFAM" id="SSF53067">
    <property type="entry name" value="Actin-like ATPase domain"/>
    <property type="match status" value="2"/>
</dbReference>
<dbReference type="PANTHER" id="PTHR32432">
    <property type="entry name" value="CELL DIVISION PROTEIN FTSA-RELATED"/>
    <property type="match status" value="1"/>
</dbReference>
<dbReference type="Proteomes" id="UP000310639">
    <property type="component" value="Chromosome"/>
</dbReference>
<dbReference type="InterPro" id="IPR005883">
    <property type="entry name" value="PilM"/>
</dbReference>
<dbReference type="EMBL" id="CP040004">
    <property type="protein sequence ID" value="QCT42450.1"/>
    <property type="molecule type" value="Genomic_DNA"/>
</dbReference>
<protein>
    <submittedName>
        <fullName evidence="1">Pilus assembly protein PilM</fullName>
    </submittedName>
</protein>